<reference evidence="11" key="1">
    <citation type="journal article" date="2016" name="PLoS Biol.">
        <title>GPCRs Direct Germline Development and Somatic Gonad Function in Planarians.</title>
        <authorList>
            <person name="Saberi A."/>
            <person name="Jamal A."/>
            <person name="Beets I."/>
            <person name="Schoofs L."/>
            <person name="Newmark P.A."/>
        </authorList>
    </citation>
    <scope>NUCLEOTIDE SEQUENCE</scope>
</reference>
<dbReference type="PANTHER" id="PTHR24235:SF29">
    <property type="entry name" value="GH23382P"/>
    <property type="match status" value="1"/>
</dbReference>
<organism evidence="11">
    <name type="scientific">Schmidtea mediterranea</name>
    <name type="common">Freshwater planarian flatworm</name>
    <dbReference type="NCBI Taxonomy" id="79327"/>
    <lineage>
        <taxon>Eukaryota</taxon>
        <taxon>Metazoa</taxon>
        <taxon>Spiralia</taxon>
        <taxon>Lophotrochozoa</taxon>
        <taxon>Platyhelminthes</taxon>
        <taxon>Rhabditophora</taxon>
        <taxon>Seriata</taxon>
        <taxon>Tricladida</taxon>
        <taxon>Continenticola</taxon>
        <taxon>Geoplanoidea</taxon>
        <taxon>Dugesiidae</taxon>
        <taxon>Schmidtea</taxon>
    </lineage>
</organism>
<evidence type="ECO:0000256" key="5">
    <source>
        <dbReference type="ARBA" id="ARBA00023040"/>
    </source>
</evidence>
<dbReference type="CDD" id="cd15203">
    <property type="entry name" value="7tmA_NPYR-like"/>
    <property type="match status" value="1"/>
</dbReference>
<dbReference type="EMBL" id="KX018981">
    <property type="protein sequence ID" value="ANO39142.1"/>
    <property type="molecule type" value="mRNA"/>
</dbReference>
<protein>
    <submittedName>
        <fullName evidence="11">NPYR-7</fullName>
    </submittedName>
</protein>
<accession>A0A193KUJ3</accession>
<feature type="transmembrane region" description="Helical" evidence="9">
    <location>
        <begin position="278"/>
        <end position="303"/>
    </location>
</feature>
<evidence type="ECO:0000256" key="3">
    <source>
        <dbReference type="ARBA" id="ARBA00022692"/>
    </source>
</evidence>
<evidence type="ECO:0000313" key="11">
    <source>
        <dbReference type="EMBL" id="ANO39142.1"/>
    </source>
</evidence>
<dbReference type="PRINTS" id="PR01012">
    <property type="entry name" value="NRPEPTIDEYR"/>
</dbReference>
<evidence type="ECO:0000256" key="6">
    <source>
        <dbReference type="ARBA" id="ARBA00023136"/>
    </source>
</evidence>
<dbReference type="SUPFAM" id="SSF81321">
    <property type="entry name" value="Family A G protein-coupled receptor-like"/>
    <property type="match status" value="1"/>
</dbReference>
<evidence type="ECO:0000256" key="8">
    <source>
        <dbReference type="ARBA" id="ARBA00023224"/>
    </source>
</evidence>
<dbReference type="AlphaFoldDB" id="A0A193KUJ3"/>
<feature type="transmembrane region" description="Helical" evidence="9">
    <location>
        <begin position="181"/>
        <end position="203"/>
    </location>
</feature>
<evidence type="ECO:0000256" key="4">
    <source>
        <dbReference type="ARBA" id="ARBA00022989"/>
    </source>
</evidence>
<keyword evidence="5" id="KW-0297">G-protein coupled receptor</keyword>
<keyword evidence="4 9" id="KW-1133">Transmembrane helix</keyword>
<evidence type="ECO:0000256" key="9">
    <source>
        <dbReference type="SAM" id="Phobius"/>
    </source>
</evidence>
<feature type="transmembrane region" description="Helical" evidence="9">
    <location>
        <begin position="135"/>
        <end position="155"/>
    </location>
</feature>
<sequence>MNSMKNLTSDNIWQWTSFKVILFFLYSVIFVLASIGNYLVVYVVLRNKSMQTITNMFITNLALSDILTTLIAIPFTPIAVYLEEWIFPAFLCKLLPMTMGLSVYVSTLTSTAIALDRYIMIVHPFIPRMKMKVCILLIFLIWVVGTLITLPLAVYQSKLFMNSTNRTDCVEVWQTPKSREIYTSFNFILQFIMPCLITSICYFQVSKVLNMRGANKIGCRIKSREREELEVKRKRRTNHMLIAMVIIFVMCWTPLNLLWIFGEILQKFDISLSQSGHFFLFFLCFHLIAMSGTMYNPFLYGWMNKNFRLEFQKVLPCLKIPVEPDTKTLVEDNTHFKRGSGFQENYVNQELSLHNRASVDSIDYNKSLLLQVPNSSYFNGRFKISSL</sequence>
<feature type="transmembrane region" description="Helical" evidence="9">
    <location>
        <begin position="20"/>
        <end position="45"/>
    </location>
</feature>
<feature type="transmembrane region" description="Helical" evidence="9">
    <location>
        <begin position="57"/>
        <end position="82"/>
    </location>
</feature>
<dbReference type="InterPro" id="IPR017452">
    <property type="entry name" value="GPCR_Rhodpsn_7TM"/>
</dbReference>
<keyword evidence="3 9" id="KW-0812">Transmembrane</keyword>
<evidence type="ECO:0000256" key="1">
    <source>
        <dbReference type="ARBA" id="ARBA00004141"/>
    </source>
</evidence>
<gene>
    <name evidence="11" type="primary">npyr-7</name>
</gene>
<dbReference type="InterPro" id="IPR000611">
    <property type="entry name" value="NPY_rcpt"/>
</dbReference>
<dbReference type="PRINTS" id="PR00237">
    <property type="entry name" value="GPCRRHODOPSN"/>
</dbReference>
<comment type="similarity">
    <text evidence="2">Belongs to the G-protein coupled receptor 1 family.</text>
</comment>
<proteinExistence type="evidence at transcript level"/>
<evidence type="ECO:0000256" key="2">
    <source>
        <dbReference type="ARBA" id="ARBA00010663"/>
    </source>
</evidence>
<dbReference type="Pfam" id="PF00001">
    <property type="entry name" value="7tm_1"/>
    <property type="match status" value="1"/>
</dbReference>
<feature type="domain" description="G-protein coupled receptors family 1 profile" evidence="10">
    <location>
        <begin position="36"/>
        <end position="300"/>
    </location>
</feature>
<dbReference type="Gene3D" id="1.20.1070.10">
    <property type="entry name" value="Rhodopsin 7-helix transmembrane proteins"/>
    <property type="match status" value="1"/>
</dbReference>
<keyword evidence="7" id="KW-0675">Receptor</keyword>
<dbReference type="GO" id="GO:0005886">
    <property type="term" value="C:plasma membrane"/>
    <property type="evidence" value="ECO:0007669"/>
    <property type="project" value="TreeGrafter"/>
</dbReference>
<dbReference type="PROSITE" id="PS50262">
    <property type="entry name" value="G_PROTEIN_RECEP_F1_2"/>
    <property type="match status" value="1"/>
</dbReference>
<feature type="transmembrane region" description="Helical" evidence="9">
    <location>
        <begin position="241"/>
        <end position="262"/>
    </location>
</feature>
<comment type="subcellular location">
    <subcellularLocation>
        <location evidence="1">Membrane</location>
        <topology evidence="1">Multi-pass membrane protein</topology>
    </subcellularLocation>
</comment>
<dbReference type="GO" id="GO:0042923">
    <property type="term" value="F:neuropeptide binding"/>
    <property type="evidence" value="ECO:0007669"/>
    <property type="project" value="TreeGrafter"/>
</dbReference>
<name>A0A193KUJ3_SCHMD</name>
<dbReference type="SMART" id="SM01381">
    <property type="entry name" value="7TM_GPCR_Srsx"/>
    <property type="match status" value="1"/>
</dbReference>
<dbReference type="GO" id="GO:0004983">
    <property type="term" value="F:neuropeptide Y receptor activity"/>
    <property type="evidence" value="ECO:0007669"/>
    <property type="project" value="InterPro"/>
</dbReference>
<dbReference type="InterPro" id="IPR000276">
    <property type="entry name" value="GPCR_Rhodpsn"/>
</dbReference>
<feature type="transmembrane region" description="Helical" evidence="9">
    <location>
        <begin position="94"/>
        <end position="115"/>
    </location>
</feature>
<evidence type="ECO:0000256" key="7">
    <source>
        <dbReference type="ARBA" id="ARBA00023170"/>
    </source>
</evidence>
<dbReference type="GO" id="GO:0043005">
    <property type="term" value="C:neuron projection"/>
    <property type="evidence" value="ECO:0007669"/>
    <property type="project" value="TreeGrafter"/>
</dbReference>
<keyword evidence="8" id="KW-0807">Transducer</keyword>
<dbReference type="PANTHER" id="PTHR24235">
    <property type="entry name" value="NEUROPEPTIDE Y RECEPTOR"/>
    <property type="match status" value="1"/>
</dbReference>
<evidence type="ECO:0000259" key="10">
    <source>
        <dbReference type="PROSITE" id="PS50262"/>
    </source>
</evidence>
<keyword evidence="6 9" id="KW-0472">Membrane</keyword>